<protein>
    <submittedName>
        <fullName evidence="2">Uncharacterized protein</fullName>
    </submittedName>
</protein>
<name>A0A2M7XGV6_9BACT</name>
<proteinExistence type="predicted"/>
<keyword evidence="1" id="KW-0175">Coiled coil</keyword>
<reference evidence="3" key="1">
    <citation type="submission" date="2017-09" db="EMBL/GenBank/DDBJ databases">
        <title>Depth-based differentiation of microbial function through sediment-hosted aquifers and enrichment of novel symbionts in the deep terrestrial subsurface.</title>
        <authorList>
            <person name="Probst A.J."/>
            <person name="Ladd B."/>
            <person name="Jarett J.K."/>
            <person name="Geller-Mcgrath D.E."/>
            <person name="Sieber C.M.K."/>
            <person name="Emerson J.B."/>
            <person name="Anantharaman K."/>
            <person name="Thomas B.C."/>
            <person name="Malmstrom R."/>
            <person name="Stieglmeier M."/>
            <person name="Klingl A."/>
            <person name="Woyke T."/>
            <person name="Ryan C.M."/>
            <person name="Banfield J.F."/>
        </authorList>
    </citation>
    <scope>NUCLEOTIDE SEQUENCE [LARGE SCALE GENOMIC DNA]</scope>
</reference>
<dbReference type="EMBL" id="PFWS01000048">
    <property type="protein sequence ID" value="PJA47101.1"/>
    <property type="molecule type" value="Genomic_DNA"/>
</dbReference>
<dbReference type="SUPFAM" id="SSF57997">
    <property type="entry name" value="Tropomyosin"/>
    <property type="match status" value="1"/>
</dbReference>
<evidence type="ECO:0000256" key="1">
    <source>
        <dbReference type="SAM" id="Coils"/>
    </source>
</evidence>
<dbReference type="AlphaFoldDB" id="A0A2M7XGV6"/>
<organism evidence="2 3">
    <name type="scientific">Candidatus Uhrbacteria bacterium CG_4_9_14_3_um_filter_36_7</name>
    <dbReference type="NCBI Taxonomy" id="1975033"/>
    <lineage>
        <taxon>Bacteria</taxon>
        <taxon>Candidatus Uhriibacteriota</taxon>
    </lineage>
</organism>
<feature type="coiled-coil region" evidence="1">
    <location>
        <begin position="65"/>
        <end position="106"/>
    </location>
</feature>
<evidence type="ECO:0000313" key="2">
    <source>
        <dbReference type="EMBL" id="PJA47101.1"/>
    </source>
</evidence>
<dbReference type="Proteomes" id="UP000229749">
    <property type="component" value="Unassembled WGS sequence"/>
</dbReference>
<gene>
    <name evidence="2" type="ORF">CO172_03050</name>
</gene>
<evidence type="ECO:0000313" key="3">
    <source>
        <dbReference type="Proteomes" id="UP000229749"/>
    </source>
</evidence>
<comment type="caution">
    <text evidence="2">The sequence shown here is derived from an EMBL/GenBank/DDBJ whole genome shotgun (WGS) entry which is preliminary data.</text>
</comment>
<accession>A0A2M7XGV6</accession>
<sequence>MERFHQLFLGFFLQLDQSFQELFGAIAKGEISEEQIEKIDFLVESGRCGVWTCVVILEQAFLFFAEITKEKIIDAQKRAETAEREVRELERKLSEKEELIIQLVRKIPNAP</sequence>